<proteinExistence type="predicted"/>
<dbReference type="InterPro" id="IPR036019">
    <property type="entry name" value="MscL_channel"/>
</dbReference>
<name>A0A645H3V0_9ZZZZ</name>
<keyword evidence="2" id="KW-0813">Transport</keyword>
<dbReference type="GO" id="GO:0016020">
    <property type="term" value="C:membrane"/>
    <property type="evidence" value="ECO:0007669"/>
    <property type="project" value="UniProtKB-SubCell"/>
</dbReference>
<evidence type="ECO:0000256" key="6">
    <source>
        <dbReference type="ARBA" id="ARBA00023065"/>
    </source>
</evidence>
<dbReference type="NCBIfam" id="TIGR00220">
    <property type="entry name" value="mscL"/>
    <property type="match status" value="1"/>
</dbReference>
<organism evidence="10">
    <name type="scientific">bioreactor metagenome</name>
    <dbReference type="NCBI Taxonomy" id="1076179"/>
    <lineage>
        <taxon>unclassified sequences</taxon>
        <taxon>metagenomes</taxon>
        <taxon>ecological metagenomes</taxon>
    </lineage>
</organism>
<evidence type="ECO:0000256" key="7">
    <source>
        <dbReference type="ARBA" id="ARBA00023136"/>
    </source>
</evidence>
<keyword evidence="5 9" id="KW-1133">Transmembrane helix</keyword>
<dbReference type="AlphaFoldDB" id="A0A645H3V0"/>
<keyword evidence="4 9" id="KW-0812">Transmembrane</keyword>
<dbReference type="Pfam" id="PF01741">
    <property type="entry name" value="MscL"/>
    <property type="match status" value="1"/>
</dbReference>
<dbReference type="InterPro" id="IPR037673">
    <property type="entry name" value="MSC/AndL"/>
</dbReference>
<keyword evidence="3" id="KW-1003">Cell membrane</keyword>
<dbReference type="PRINTS" id="PR01264">
    <property type="entry name" value="MECHCHANNEL"/>
</dbReference>
<keyword evidence="7 9" id="KW-0472">Membrane</keyword>
<evidence type="ECO:0000256" key="3">
    <source>
        <dbReference type="ARBA" id="ARBA00022475"/>
    </source>
</evidence>
<keyword evidence="8" id="KW-0407">Ion channel</keyword>
<feature type="transmembrane region" description="Helical" evidence="9">
    <location>
        <begin position="12"/>
        <end position="44"/>
    </location>
</feature>
<accession>A0A645H3V0</accession>
<dbReference type="PANTHER" id="PTHR30266:SF2">
    <property type="entry name" value="LARGE-CONDUCTANCE MECHANOSENSITIVE CHANNEL"/>
    <property type="match status" value="1"/>
</dbReference>
<evidence type="ECO:0000313" key="10">
    <source>
        <dbReference type="EMBL" id="MPN33677.1"/>
    </source>
</evidence>
<evidence type="ECO:0000256" key="2">
    <source>
        <dbReference type="ARBA" id="ARBA00022448"/>
    </source>
</evidence>
<dbReference type="PANTHER" id="PTHR30266">
    <property type="entry name" value="MECHANOSENSITIVE CHANNEL MSCL"/>
    <property type="match status" value="1"/>
</dbReference>
<protein>
    <submittedName>
        <fullName evidence="10">Large-conductance mechanosensitive channel</fullName>
    </submittedName>
</protein>
<evidence type="ECO:0000256" key="4">
    <source>
        <dbReference type="ARBA" id="ARBA00022692"/>
    </source>
</evidence>
<evidence type="ECO:0000256" key="1">
    <source>
        <dbReference type="ARBA" id="ARBA00004141"/>
    </source>
</evidence>
<evidence type="ECO:0000256" key="8">
    <source>
        <dbReference type="ARBA" id="ARBA00023303"/>
    </source>
</evidence>
<dbReference type="EMBL" id="VSSQ01086296">
    <property type="protein sequence ID" value="MPN33677.1"/>
    <property type="molecule type" value="Genomic_DNA"/>
</dbReference>
<evidence type="ECO:0000256" key="5">
    <source>
        <dbReference type="ARBA" id="ARBA00022989"/>
    </source>
</evidence>
<comment type="subcellular location">
    <subcellularLocation>
        <location evidence="1">Membrane</location>
        <topology evidence="1">Multi-pass membrane protein</topology>
    </subcellularLocation>
</comment>
<dbReference type="InterPro" id="IPR001185">
    <property type="entry name" value="MS_channel"/>
</dbReference>
<feature type="transmembrane region" description="Helical" evidence="9">
    <location>
        <begin position="64"/>
        <end position="84"/>
    </location>
</feature>
<keyword evidence="6" id="KW-0406">Ion transport</keyword>
<comment type="caution">
    <text evidence="10">The sequence shown here is derived from an EMBL/GenBank/DDBJ whole genome shotgun (WGS) entry which is preliminary data.</text>
</comment>
<sequence>MQGFKDFIMRGNLIELAVAFIMGAAFNSVVQSFTNIVLSLISLVLGGPPNFDDWQPGGIPFGPFVTQLVGFVLVAAVVYFALVLPVNKLREHMDTTKEEEASAATEAELLTEIRDLLASNKV</sequence>
<dbReference type="Gene3D" id="1.10.1200.120">
    <property type="entry name" value="Large-conductance mechanosensitive channel, MscL, domain 1"/>
    <property type="match status" value="1"/>
</dbReference>
<dbReference type="SUPFAM" id="SSF81330">
    <property type="entry name" value="Gated mechanosensitive channel"/>
    <property type="match status" value="1"/>
</dbReference>
<dbReference type="GO" id="GO:0008381">
    <property type="term" value="F:mechanosensitive monoatomic ion channel activity"/>
    <property type="evidence" value="ECO:0007669"/>
    <property type="project" value="InterPro"/>
</dbReference>
<gene>
    <name evidence="10" type="primary">mscL_40</name>
    <name evidence="10" type="ORF">SDC9_181168</name>
</gene>
<reference evidence="10" key="1">
    <citation type="submission" date="2019-08" db="EMBL/GenBank/DDBJ databases">
        <authorList>
            <person name="Kucharzyk K."/>
            <person name="Murdoch R.W."/>
            <person name="Higgins S."/>
            <person name="Loffler F."/>
        </authorList>
    </citation>
    <scope>NUCLEOTIDE SEQUENCE</scope>
</reference>
<evidence type="ECO:0000256" key="9">
    <source>
        <dbReference type="SAM" id="Phobius"/>
    </source>
</evidence>